<dbReference type="InterPro" id="IPR020845">
    <property type="entry name" value="AMP-binding_CS"/>
</dbReference>
<dbReference type="Proteomes" id="UP000260457">
    <property type="component" value="Chromosome"/>
</dbReference>
<reference evidence="5 8" key="2">
    <citation type="submission" date="2018-07" db="EMBL/GenBank/DDBJ databases">
        <title>The molecular basis for the intramolecular migration of carboxyl group in the catabolism of para-hydroxybenzoate via gentisate.</title>
        <authorList>
            <person name="Zhao H."/>
            <person name="Xu Y."/>
            <person name="Lin S."/>
            <person name="Spain J.C."/>
            <person name="Zhou N.-Y."/>
        </authorList>
    </citation>
    <scope>NUCLEOTIDE SEQUENCE [LARGE SCALE GENOMIC DNA]</scope>
    <source>
        <strain evidence="5 8">PHB-7a</strain>
    </source>
</reference>
<proteinExistence type="inferred from homology"/>
<accession>A0AAX0S5C0</accession>
<evidence type="ECO:0000313" key="5">
    <source>
        <dbReference type="EMBL" id="AXN41837.1"/>
    </source>
</evidence>
<dbReference type="InterPro" id="IPR000873">
    <property type="entry name" value="AMP-dep_synth/lig_dom"/>
</dbReference>
<protein>
    <submittedName>
        <fullName evidence="6">Long-chain acyl-CoA synthetase</fullName>
    </submittedName>
    <submittedName>
        <fullName evidence="5">Long-chain fatty acid--CoA ligase</fullName>
    </submittedName>
</protein>
<dbReference type="PANTHER" id="PTHR43201">
    <property type="entry name" value="ACYL-COA SYNTHETASE"/>
    <property type="match status" value="1"/>
</dbReference>
<dbReference type="GO" id="GO:0006631">
    <property type="term" value="P:fatty acid metabolic process"/>
    <property type="evidence" value="ECO:0007669"/>
    <property type="project" value="TreeGrafter"/>
</dbReference>
<gene>
    <name evidence="6" type="ORF">CN689_10830</name>
    <name evidence="5" type="ORF">DTO10_17620</name>
</gene>
<dbReference type="EMBL" id="CP030926">
    <property type="protein sequence ID" value="AXN41837.1"/>
    <property type="molecule type" value="Genomic_DNA"/>
</dbReference>
<feature type="domain" description="AMP-binding enzyme C-terminal" evidence="4">
    <location>
        <begin position="434"/>
        <end position="509"/>
    </location>
</feature>
<reference evidence="6 7" key="1">
    <citation type="submission" date="2017-09" db="EMBL/GenBank/DDBJ databases">
        <title>Large-scale bioinformatics analysis of Bacillus genomes uncovers conserved roles of natural products in bacterial physiology.</title>
        <authorList>
            <consortium name="Agbiome Team Llc"/>
            <person name="Bleich R.M."/>
            <person name="Kirk G.J."/>
            <person name="Santa Maria K.C."/>
            <person name="Allen S.E."/>
            <person name="Farag S."/>
            <person name="Shank E.A."/>
            <person name="Bowers A."/>
        </authorList>
    </citation>
    <scope>NUCLEOTIDE SEQUENCE [LARGE SCALE GENOMIC DNA]</scope>
    <source>
        <strain evidence="6 7">AFS003229</strain>
    </source>
</reference>
<dbReference type="AlphaFoldDB" id="A0AAX0S5C0"/>
<evidence type="ECO:0000259" key="3">
    <source>
        <dbReference type="Pfam" id="PF00501"/>
    </source>
</evidence>
<evidence type="ECO:0000259" key="4">
    <source>
        <dbReference type="Pfam" id="PF13193"/>
    </source>
</evidence>
<dbReference type="GO" id="GO:0031956">
    <property type="term" value="F:medium-chain fatty acid-CoA ligase activity"/>
    <property type="evidence" value="ECO:0007669"/>
    <property type="project" value="TreeGrafter"/>
</dbReference>
<dbReference type="EMBL" id="NUEQ01000015">
    <property type="protein sequence ID" value="PEJ33953.1"/>
    <property type="molecule type" value="Genomic_DNA"/>
</dbReference>
<dbReference type="Pfam" id="PF00501">
    <property type="entry name" value="AMP-binding"/>
    <property type="match status" value="1"/>
</dbReference>
<evidence type="ECO:0000313" key="7">
    <source>
        <dbReference type="Proteomes" id="UP000220106"/>
    </source>
</evidence>
<dbReference type="InterPro" id="IPR042099">
    <property type="entry name" value="ANL_N_sf"/>
</dbReference>
<sequence>MANHTGTNSYTVSQVFKHAVLTTPDKEAIFDGKNRLTYGEIDVEADLLASGLVQIGIEKGDRVAVCLPNWNEFMIIFMALSKVGAILIPLNIDFRKNEIIYILENSGAKAVFFTNTLGKVNQFPQLMEAQKSISTLEHLISVRFQHDSINNYDRLIQLGRIHKTLKTPLVENDDICVILYTSGTTGNPKGVMLANENVVSISRTAAYKMDCSPNDVFLIPVPLFHIMGLMFMLRSISCQGRLVLMEKFKAEKALELIQHEKVTIHPGVPTMFILELNHPNFSKYDLSSLRTGEMAAAPCPIEILRRIKNEMKCNILVAYGMTETSASLSMTNFDDEDHLRAETVGRALPGAEVKIVDDTRDVVPPGVVGELACKSSGLMKGYFQMEEETKKATDEQGWFYSGDLATMDEAGYIRIVGRKKELIIRGGYNIYPREVEDVYYQHPSVMEVAIIGLPDTVLGEITCAVIRLRPGMQASEQELKKFADQRLVSYKVPNKFVFMDELPMTSSGKILKRELTRRIKSELREELR</sequence>
<dbReference type="NCBIfam" id="NF004837">
    <property type="entry name" value="PRK06187.1"/>
    <property type="match status" value="1"/>
</dbReference>
<dbReference type="Gene3D" id="3.30.300.30">
    <property type="match status" value="1"/>
</dbReference>
<evidence type="ECO:0000313" key="6">
    <source>
        <dbReference type="EMBL" id="PEJ33953.1"/>
    </source>
</evidence>
<dbReference type="Proteomes" id="UP000220106">
    <property type="component" value="Unassembled WGS sequence"/>
</dbReference>
<name>A0AAX0S5C0_9BACI</name>
<dbReference type="InterPro" id="IPR025110">
    <property type="entry name" value="AMP-bd_C"/>
</dbReference>
<keyword evidence="8" id="KW-1185">Reference proteome</keyword>
<evidence type="ECO:0000256" key="2">
    <source>
        <dbReference type="ARBA" id="ARBA00022598"/>
    </source>
</evidence>
<dbReference type="PANTHER" id="PTHR43201:SF5">
    <property type="entry name" value="MEDIUM-CHAIN ACYL-COA LIGASE ACSF2, MITOCHONDRIAL"/>
    <property type="match status" value="1"/>
</dbReference>
<keyword evidence="2 5" id="KW-0436">Ligase</keyword>
<dbReference type="InterPro" id="IPR045851">
    <property type="entry name" value="AMP-bd_C_sf"/>
</dbReference>
<dbReference type="KEGG" id="pbut:DTO10_17620"/>
<dbReference type="SUPFAM" id="SSF56801">
    <property type="entry name" value="Acetyl-CoA synthetase-like"/>
    <property type="match status" value="1"/>
</dbReference>
<feature type="domain" description="AMP-dependent synthetase/ligase" evidence="3">
    <location>
        <begin position="16"/>
        <end position="383"/>
    </location>
</feature>
<dbReference type="FunFam" id="3.30.300.30:FF:000008">
    <property type="entry name" value="2,3-dihydroxybenzoate-AMP ligase"/>
    <property type="match status" value="1"/>
</dbReference>
<comment type="similarity">
    <text evidence="1">Belongs to the ATP-dependent AMP-binding enzyme family.</text>
</comment>
<dbReference type="Pfam" id="PF13193">
    <property type="entry name" value="AMP-binding_C"/>
    <property type="match status" value="1"/>
</dbReference>
<evidence type="ECO:0000313" key="8">
    <source>
        <dbReference type="Proteomes" id="UP000260457"/>
    </source>
</evidence>
<dbReference type="Gene3D" id="3.40.50.12780">
    <property type="entry name" value="N-terminal domain of ligase-like"/>
    <property type="match status" value="1"/>
</dbReference>
<evidence type="ECO:0000256" key="1">
    <source>
        <dbReference type="ARBA" id="ARBA00006432"/>
    </source>
</evidence>
<dbReference type="PROSITE" id="PS00455">
    <property type="entry name" value="AMP_BINDING"/>
    <property type="match status" value="1"/>
</dbReference>
<organism evidence="6 7">
    <name type="scientific">Peribacillus butanolivorans</name>
    <dbReference type="NCBI Taxonomy" id="421767"/>
    <lineage>
        <taxon>Bacteria</taxon>
        <taxon>Bacillati</taxon>
        <taxon>Bacillota</taxon>
        <taxon>Bacilli</taxon>
        <taxon>Bacillales</taxon>
        <taxon>Bacillaceae</taxon>
        <taxon>Peribacillus</taxon>
    </lineage>
</organism>